<feature type="transmembrane region" description="Helical" evidence="7">
    <location>
        <begin position="15"/>
        <end position="38"/>
    </location>
</feature>
<accession>A0A1M4TN84</accession>
<dbReference type="EMBL" id="FQVL01000001">
    <property type="protein sequence ID" value="SHE45921.1"/>
    <property type="molecule type" value="Genomic_DNA"/>
</dbReference>
<reference evidence="9 10" key="1">
    <citation type="submission" date="2016-11" db="EMBL/GenBank/DDBJ databases">
        <authorList>
            <person name="Jaros S."/>
            <person name="Januszkiewicz K."/>
            <person name="Wedrychowicz H."/>
        </authorList>
    </citation>
    <scope>NUCLEOTIDE SEQUENCE [LARGE SCALE GENOMIC DNA]</scope>
    <source>
        <strain evidence="9 10">DSM 44666</strain>
    </source>
</reference>
<dbReference type="SUPFAM" id="SSF103473">
    <property type="entry name" value="MFS general substrate transporter"/>
    <property type="match status" value="1"/>
</dbReference>
<feature type="transmembrane region" description="Helical" evidence="7">
    <location>
        <begin position="170"/>
        <end position="191"/>
    </location>
</feature>
<evidence type="ECO:0000259" key="8">
    <source>
        <dbReference type="PROSITE" id="PS50850"/>
    </source>
</evidence>
<proteinExistence type="predicted"/>
<evidence type="ECO:0000256" key="2">
    <source>
        <dbReference type="ARBA" id="ARBA00022448"/>
    </source>
</evidence>
<dbReference type="PROSITE" id="PS00216">
    <property type="entry name" value="SUGAR_TRANSPORT_1"/>
    <property type="match status" value="1"/>
</dbReference>
<dbReference type="InterPro" id="IPR020846">
    <property type="entry name" value="MFS_dom"/>
</dbReference>
<keyword evidence="5 7" id="KW-1133">Transmembrane helix</keyword>
<feature type="transmembrane region" description="Helical" evidence="7">
    <location>
        <begin position="82"/>
        <end position="103"/>
    </location>
</feature>
<evidence type="ECO:0000313" key="10">
    <source>
        <dbReference type="Proteomes" id="UP000184476"/>
    </source>
</evidence>
<feature type="transmembrane region" description="Helical" evidence="7">
    <location>
        <begin position="315"/>
        <end position="336"/>
    </location>
</feature>
<dbReference type="CDD" id="cd17474">
    <property type="entry name" value="MFS_YfmO_like"/>
    <property type="match status" value="1"/>
</dbReference>
<evidence type="ECO:0000256" key="4">
    <source>
        <dbReference type="ARBA" id="ARBA00022692"/>
    </source>
</evidence>
<dbReference type="GO" id="GO:0022857">
    <property type="term" value="F:transmembrane transporter activity"/>
    <property type="evidence" value="ECO:0007669"/>
    <property type="project" value="InterPro"/>
</dbReference>
<dbReference type="Pfam" id="PF07690">
    <property type="entry name" value="MFS_1"/>
    <property type="match status" value="1"/>
</dbReference>
<dbReference type="InterPro" id="IPR050189">
    <property type="entry name" value="MFS_Efflux_Transporters"/>
</dbReference>
<dbReference type="STRING" id="112248.SAMN05444392_101553"/>
<keyword evidence="3" id="KW-1003">Cell membrane</keyword>
<dbReference type="AlphaFoldDB" id="A0A1M4TN84"/>
<protein>
    <submittedName>
        <fullName evidence="9">MFS transporter, ACDE family, multidrug resistance protein</fullName>
    </submittedName>
</protein>
<dbReference type="InterPro" id="IPR036259">
    <property type="entry name" value="MFS_trans_sf"/>
</dbReference>
<keyword evidence="4 7" id="KW-0812">Transmembrane</keyword>
<dbReference type="RefSeq" id="WP_073151524.1">
    <property type="nucleotide sequence ID" value="NZ_FQVL01000001.1"/>
</dbReference>
<dbReference type="InterPro" id="IPR005829">
    <property type="entry name" value="Sugar_transporter_CS"/>
</dbReference>
<dbReference type="InterPro" id="IPR011701">
    <property type="entry name" value="MFS"/>
</dbReference>
<feature type="transmembrane region" description="Helical" evidence="7">
    <location>
        <begin position="109"/>
        <end position="133"/>
    </location>
</feature>
<dbReference type="GO" id="GO:0005886">
    <property type="term" value="C:plasma membrane"/>
    <property type="evidence" value="ECO:0007669"/>
    <property type="project" value="UniProtKB-SubCell"/>
</dbReference>
<evidence type="ECO:0000256" key="1">
    <source>
        <dbReference type="ARBA" id="ARBA00004651"/>
    </source>
</evidence>
<organism evidence="9 10">
    <name type="scientific">Seinonella peptonophila</name>
    <dbReference type="NCBI Taxonomy" id="112248"/>
    <lineage>
        <taxon>Bacteria</taxon>
        <taxon>Bacillati</taxon>
        <taxon>Bacillota</taxon>
        <taxon>Bacilli</taxon>
        <taxon>Bacillales</taxon>
        <taxon>Thermoactinomycetaceae</taxon>
        <taxon>Seinonella</taxon>
    </lineage>
</organism>
<feature type="transmembrane region" description="Helical" evidence="7">
    <location>
        <begin position="376"/>
        <end position="397"/>
    </location>
</feature>
<keyword evidence="10" id="KW-1185">Reference proteome</keyword>
<evidence type="ECO:0000256" key="6">
    <source>
        <dbReference type="ARBA" id="ARBA00023136"/>
    </source>
</evidence>
<evidence type="ECO:0000313" key="9">
    <source>
        <dbReference type="EMBL" id="SHE45921.1"/>
    </source>
</evidence>
<gene>
    <name evidence="9" type="ORF">SAMN05444392_101553</name>
</gene>
<dbReference type="PROSITE" id="PS50850">
    <property type="entry name" value="MFS"/>
    <property type="match status" value="1"/>
</dbReference>
<feature type="transmembrane region" description="Helical" evidence="7">
    <location>
        <begin position="290"/>
        <end position="309"/>
    </location>
</feature>
<dbReference type="Gene3D" id="1.20.1250.20">
    <property type="entry name" value="MFS general substrate transporter like domains"/>
    <property type="match status" value="1"/>
</dbReference>
<feature type="transmembrane region" description="Helical" evidence="7">
    <location>
        <begin position="222"/>
        <end position="244"/>
    </location>
</feature>
<feature type="domain" description="Major facilitator superfamily (MFS) profile" evidence="8">
    <location>
        <begin position="16"/>
        <end position="401"/>
    </location>
</feature>
<feature type="transmembrane region" description="Helical" evidence="7">
    <location>
        <begin position="256"/>
        <end position="278"/>
    </location>
</feature>
<dbReference type="PANTHER" id="PTHR43124">
    <property type="entry name" value="PURINE EFFLUX PUMP PBUE"/>
    <property type="match status" value="1"/>
</dbReference>
<dbReference type="Proteomes" id="UP000184476">
    <property type="component" value="Unassembled WGS sequence"/>
</dbReference>
<keyword evidence="6 7" id="KW-0472">Membrane</keyword>
<feature type="transmembrane region" description="Helical" evidence="7">
    <location>
        <begin position="348"/>
        <end position="370"/>
    </location>
</feature>
<name>A0A1M4TN84_9BACL</name>
<comment type="subcellular location">
    <subcellularLocation>
        <location evidence="1">Cell membrane</location>
        <topology evidence="1">Multi-pass membrane protein</topology>
    </subcellularLocation>
</comment>
<evidence type="ECO:0000256" key="5">
    <source>
        <dbReference type="ARBA" id="ARBA00022989"/>
    </source>
</evidence>
<evidence type="ECO:0000256" key="3">
    <source>
        <dbReference type="ARBA" id="ARBA00022475"/>
    </source>
</evidence>
<sequence>MEQSVKQSTGSPKPVTLWILSMIPILMVLGNSMIIPVLPTIRSIYHVSSFQVSLLITLFSIPAAFIIPIAGILSDRIGRKKVIIVSLIIYGIGGLFSAGVAIWSKDSFMLLLLSRIIQGIGAAGTAPVAMVLASDLYKEEERGKALGIIEAANAAGKVLSPIVGALLATLIWYAMFFAFPILTIPLVFLLIKYVTDAPLKNVPKLAQYRKSIQKIFYRQGRWLYVVFFVGLVTMFTMFGVLFYFSEYLEQKFKLAGMMKGFILAIPLLGLGFTAYWTGSHIKERTRKMKHIIWIGLLLLTICTTLLIWIHQFYLLLAILLGIGISSGLIMPCLNTLITSSIGMKERGLITSFYSSVRFLGVALGPPIFGALTKHPYLLFLGTASAQVIAILLVLFRLRQPQRLRGKGERSRLYLHKNHFQST</sequence>
<evidence type="ECO:0000256" key="7">
    <source>
        <dbReference type="SAM" id="Phobius"/>
    </source>
</evidence>
<keyword evidence="2" id="KW-0813">Transport</keyword>
<dbReference type="PANTHER" id="PTHR43124:SF3">
    <property type="entry name" value="CHLORAMPHENICOL EFFLUX PUMP RV0191"/>
    <property type="match status" value="1"/>
</dbReference>
<feature type="transmembrane region" description="Helical" evidence="7">
    <location>
        <begin position="50"/>
        <end position="70"/>
    </location>
</feature>
<dbReference type="PRINTS" id="PR01036">
    <property type="entry name" value="TCRTETB"/>
</dbReference>